<accession>A0A127ZAD9</accession>
<dbReference type="EMBL" id="LK056662">
    <property type="protein sequence ID" value="CDU23098.1"/>
    <property type="molecule type" value="Genomic_DNA"/>
</dbReference>
<feature type="region of interest" description="Disordered" evidence="2">
    <location>
        <begin position="22"/>
        <end position="106"/>
    </location>
</feature>
<evidence type="ECO:0000256" key="1">
    <source>
        <dbReference type="SAM" id="Coils"/>
    </source>
</evidence>
<reference evidence="3" key="1">
    <citation type="submission" date="2014-06" db="EMBL/GenBank/DDBJ databases">
        <authorList>
            <person name="Ju J."/>
            <person name="Zhang J."/>
        </authorList>
    </citation>
    <scope>NUCLEOTIDE SEQUENCE</scope>
    <source>
        <strain evidence="3">SscI8</strain>
    </source>
</reference>
<keyword evidence="1" id="KW-0175">Coiled coil</keyword>
<dbReference type="AlphaFoldDB" id="A0A127ZAD9"/>
<evidence type="ECO:0000256" key="2">
    <source>
        <dbReference type="SAM" id="MobiDB-lite"/>
    </source>
</evidence>
<name>A0A127ZAD9_9BASI</name>
<protein>
    <submittedName>
        <fullName evidence="3">Uncharacterized protein</fullName>
    </submittedName>
</protein>
<feature type="compositionally biased region" description="Polar residues" evidence="2">
    <location>
        <begin position="90"/>
        <end position="100"/>
    </location>
</feature>
<organism evidence="3">
    <name type="scientific">Sporisorium scitamineum</name>
    <dbReference type="NCBI Taxonomy" id="49012"/>
    <lineage>
        <taxon>Eukaryota</taxon>
        <taxon>Fungi</taxon>
        <taxon>Dikarya</taxon>
        <taxon>Basidiomycota</taxon>
        <taxon>Ustilaginomycotina</taxon>
        <taxon>Ustilaginomycetes</taxon>
        <taxon>Ustilaginales</taxon>
        <taxon>Ustilaginaceae</taxon>
        <taxon>Sporisorium</taxon>
    </lineage>
</organism>
<feature type="coiled-coil region" evidence="1">
    <location>
        <begin position="432"/>
        <end position="491"/>
    </location>
</feature>
<dbReference type="OrthoDB" id="2349883at2759"/>
<proteinExistence type="predicted"/>
<evidence type="ECO:0000313" key="3">
    <source>
        <dbReference type="EMBL" id="CDU23098.1"/>
    </source>
</evidence>
<gene>
    <name evidence="3" type="ORF">SPSC_01728</name>
</gene>
<sequence>MNAIRVVRPGPSRLGSLHSISLRHASGQPSHSLHTTAARWRREARMSSPGSSLGVTSGSSSSRMSATSASRSTNRPAETSAASPAAKAKLTSNRTSSTPLKSGLDIPRHQQAKVEVIPFRISTKAAKEYLTTLATTEVMPRVMSRWSIIKHQLLSFIGIKGMSNPDGEIVKLERMTALYLPTWIVDASFEIKCRGNDGRADANFVTTSSRFPGHSWKPMDSIPMFPPPPYDMVPTQDLQKDPNYAADIPKAAWDNLAMVDYESYESHLKRKRESNVKIKGGIPDPLPFTISPLCLPDMLRQQLELKDVTFTPDLAAGIELPGRNFHGLGLTMALVNEDGEQIKAPPVWFEPDTLKLDLMAAYPILMPLHMAEFSYVDEEEGNKHHITMVLGAWDTNGLQFCMKEKDEDWQWSFMKTDPLKVDLMDMFPRTPIKTSLNEMFEQEREKERVERRNKFMQQKAEEGGGKSPKTMQEWEKEWDRLNAERQEELRSDLKSRMLEKVRSELPIKVAAEERSLEMLQRADWIHWERDEREAFDMRTSPTAPAVQSMTAEERERYHRFKALATKAPTEPRPFQWLPEKQDRQAELDHPDRRAGLGRYIYWTSPHIQRLSHNVYANRRYLTEAIPAVLESRKTMASLQESGHDFDRMLTRVDGTKVKGEEAYNTVSGKDLSVRQQREALKPRWLKALQEAAGRK</sequence>
<feature type="compositionally biased region" description="Low complexity" evidence="2">
    <location>
        <begin position="47"/>
        <end position="89"/>
    </location>
</feature>